<sequence length="67" mass="7457">MEENYPRQNCSGLGNLPSNGGCASNEYHGVFFFKENHPLAKEVRRLALAAAGKALSFSWPRFAWLLS</sequence>
<gene>
    <name evidence="1" type="ORF">CCACVL1_24784</name>
</gene>
<dbReference type="AlphaFoldDB" id="A0A1R3GN39"/>
<accession>A0A1R3GN39</accession>
<reference evidence="1 2" key="1">
    <citation type="submission" date="2013-09" db="EMBL/GenBank/DDBJ databases">
        <title>Corchorus capsularis genome sequencing.</title>
        <authorList>
            <person name="Alam M."/>
            <person name="Haque M.S."/>
            <person name="Islam M.S."/>
            <person name="Emdad E.M."/>
            <person name="Islam M.M."/>
            <person name="Ahmed B."/>
            <person name="Halim A."/>
            <person name="Hossen Q.M.M."/>
            <person name="Hossain M.Z."/>
            <person name="Ahmed R."/>
            <person name="Khan M.M."/>
            <person name="Islam R."/>
            <person name="Rashid M.M."/>
            <person name="Khan S.A."/>
            <person name="Rahman M.S."/>
            <person name="Alam M."/>
        </authorList>
    </citation>
    <scope>NUCLEOTIDE SEQUENCE [LARGE SCALE GENOMIC DNA]</scope>
    <source>
        <strain evidence="2">cv. CVL-1</strain>
        <tissue evidence="1">Whole seedling</tissue>
    </source>
</reference>
<organism evidence="1 2">
    <name type="scientific">Corchorus capsularis</name>
    <name type="common">Jute</name>
    <dbReference type="NCBI Taxonomy" id="210143"/>
    <lineage>
        <taxon>Eukaryota</taxon>
        <taxon>Viridiplantae</taxon>
        <taxon>Streptophyta</taxon>
        <taxon>Embryophyta</taxon>
        <taxon>Tracheophyta</taxon>
        <taxon>Spermatophyta</taxon>
        <taxon>Magnoliopsida</taxon>
        <taxon>eudicotyledons</taxon>
        <taxon>Gunneridae</taxon>
        <taxon>Pentapetalae</taxon>
        <taxon>rosids</taxon>
        <taxon>malvids</taxon>
        <taxon>Malvales</taxon>
        <taxon>Malvaceae</taxon>
        <taxon>Grewioideae</taxon>
        <taxon>Apeibeae</taxon>
        <taxon>Corchorus</taxon>
    </lineage>
</organism>
<comment type="caution">
    <text evidence="1">The sequence shown here is derived from an EMBL/GenBank/DDBJ whole genome shotgun (WGS) entry which is preliminary data.</text>
</comment>
<name>A0A1R3GN39_COCAP</name>
<proteinExistence type="predicted"/>
<evidence type="ECO:0000313" key="2">
    <source>
        <dbReference type="Proteomes" id="UP000188268"/>
    </source>
</evidence>
<evidence type="ECO:0000313" key="1">
    <source>
        <dbReference type="EMBL" id="OMO59503.1"/>
    </source>
</evidence>
<protein>
    <submittedName>
        <fullName evidence="1">Uncharacterized protein</fullName>
    </submittedName>
</protein>
<dbReference type="EMBL" id="AWWV01013914">
    <property type="protein sequence ID" value="OMO59503.1"/>
    <property type="molecule type" value="Genomic_DNA"/>
</dbReference>
<dbReference type="Proteomes" id="UP000188268">
    <property type="component" value="Unassembled WGS sequence"/>
</dbReference>
<dbReference type="Gramene" id="OMO59503">
    <property type="protein sequence ID" value="OMO59503"/>
    <property type="gene ID" value="CCACVL1_24784"/>
</dbReference>
<keyword evidence="2" id="KW-1185">Reference proteome</keyword>